<dbReference type="GeneID" id="98667211"/>
<evidence type="ECO:0000313" key="3">
    <source>
        <dbReference type="Proteomes" id="UP000183299"/>
    </source>
</evidence>
<accession>A0A1I3X5G0</accession>
<evidence type="ECO:0000313" key="2">
    <source>
        <dbReference type="EMBL" id="SFK14800.1"/>
    </source>
</evidence>
<organism evidence="2 3">
    <name type="scientific">Celeribacter halophilus</name>
    <dbReference type="NCBI Taxonomy" id="576117"/>
    <lineage>
        <taxon>Bacteria</taxon>
        <taxon>Pseudomonadati</taxon>
        <taxon>Pseudomonadota</taxon>
        <taxon>Alphaproteobacteria</taxon>
        <taxon>Rhodobacterales</taxon>
        <taxon>Roseobacteraceae</taxon>
        <taxon>Celeribacter</taxon>
    </lineage>
</organism>
<proteinExistence type="predicted"/>
<keyword evidence="3" id="KW-1185">Reference proteome</keyword>
<sequence length="106" mass="11255">MWRLYVGAALVAALGFAFWQYGAVRYSAGYGAAEADALEARLALQDDLFKSGQRIAALAAALEASRSEQAALVMELENAALQDPDGARPGIGSDGLQRLRSRWAAP</sequence>
<reference evidence="2 3" key="1">
    <citation type="submission" date="2016-10" db="EMBL/GenBank/DDBJ databases">
        <authorList>
            <person name="de Groot N.N."/>
        </authorList>
    </citation>
    <scope>NUCLEOTIDE SEQUENCE [LARGE SCALE GENOMIC DNA]</scope>
    <source>
        <strain evidence="2 3">CGMCC 1.8891</strain>
    </source>
</reference>
<dbReference type="RefSeq" id="WP_139222546.1">
    <property type="nucleotide sequence ID" value="NZ_FORY01000040.1"/>
</dbReference>
<protein>
    <submittedName>
        <fullName evidence="2">Uncharacterized protein</fullName>
    </submittedName>
</protein>
<name>A0A1I3X5G0_9RHOB</name>
<dbReference type="Proteomes" id="UP000183299">
    <property type="component" value="Unassembled WGS sequence"/>
</dbReference>
<feature type="region of interest" description="Disordered" evidence="1">
    <location>
        <begin position="84"/>
        <end position="106"/>
    </location>
</feature>
<evidence type="ECO:0000256" key="1">
    <source>
        <dbReference type="SAM" id="MobiDB-lite"/>
    </source>
</evidence>
<gene>
    <name evidence="2" type="ORF">SAMN04488138_14010</name>
</gene>
<dbReference type="EMBL" id="FORY01000040">
    <property type="protein sequence ID" value="SFK14800.1"/>
    <property type="molecule type" value="Genomic_DNA"/>
</dbReference>
<dbReference type="STRING" id="576117.SAMN04488138_14010"/>
<dbReference type="AlphaFoldDB" id="A0A1I3X5G0"/>